<dbReference type="PROSITE" id="PS50278">
    <property type="entry name" value="PDGF_2"/>
    <property type="match status" value="1"/>
</dbReference>
<reference evidence="4" key="1">
    <citation type="submission" date="2020-11" db="EMBL/GenBank/DDBJ databases">
        <authorList>
            <person name="Tran Van P."/>
        </authorList>
    </citation>
    <scope>NUCLEOTIDE SEQUENCE</scope>
</reference>
<evidence type="ECO:0000256" key="2">
    <source>
        <dbReference type="SAM" id="Phobius"/>
    </source>
</evidence>
<evidence type="ECO:0000313" key="5">
    <source>
        <dbReference type="Proteomes" id="UP000678499"/>
    </source>
</evidence>
<feature type="domain" description="Platelet-derived growth factor (PDGF) family profile" evidence="3">
    <location>
        <begin position="202"/>
        <end position="312"/>
    </location>
</feature>
<dbReference type="GO" id="GO:0016020">
    <property type="term" value="C:membrane"/>
    <property type="evidence" value="ECO:0007669"/>
    <property type="project" value="InterPro"/>
</dbReference>
<dbReference type="OrthoDB" id="8878063at2759"/>
<evidence type="ECO:0000256" key="1">
    <source>
        <dbReference type="SAM" id="MobiDB-lite"/>
    </source>
</evidence>
<dbReference type="AlphaFoldDB" id="A0A7R9GAQ7"/>
<dbReference type="Proteomes" id="UP000678499">
    <property type="component" value="Unassembled WGS sequence"/>
</dbReference>
<keyword evidence="2" id="KW-0472">Membrane</keyword>
<name>A0A7R9GAQ7_9CRUS</name>
<keyword evidence="2" id="KW-0812">Transmembrane</keyword>
<dbReference type="SUPFAM" id="SSF57501">
    <property type="entry name" value="Cystine-knot cytokines"/>
    <property type="match status" value="1"/>
</dbReference>
<accession>A0A7R9GAQ7</accession>
<proteinExistence type="predicted"/>
<feature type="transmembrane region" description="Helical" evidence="2">
    <location>
        <begin position="42"/>
        <end position="63"/>
    </location>
</feature>
<dbReference type="InterPro" id="IPR029034">
    <property type="entry name" value="Cystine-knot_cytokine"/>
</dbReference>
<dbReference type="EMBL" id="CAJPEX010000209">
    <property type="protein sequence ID" value="CAG0914285.1"/>
    <property type="molecule type" value="Genomic_DNA"/>
</dbReference>
<dbReference type="InterPro" id="IPR000072">
    <property type="entry name" value="PDGF/VEGF_dom"/>
</dbReference>
<dbReference type="GO" id="GO:0008083">
    <property type="term" value="F:growth factor activity"/>
    <property type="evidence" value="ECO:0007669"/>
    <property type="project" value="InterPro"/>
</dbReference>
<feature type="region of interest" description="Disordered" evidence="1">
    <location>
        <begin position="166"/>
        <end position="200"/>
    </location>
</feature>
<evidence type="ECO:0000259" key="3">
    <source>
        <dbReference type="PROSITE" id="PS50278"/>
    </source>
</evidence>
<protein>
    <recommendedName>
        <fullName evidence="3">Platelet-derived growth factor (PDGF) family profile domain-containing protein</fullName>
    </recommendedName>
</protein>
<feature type="region of interest" description="Disordered" evidence="1">
    <location>
        <begin position="71"/>
        <end position="107"/>
    </location>
</feature>
<dbReference type="EMBL" id="OA882246">
    <property type="protein sequence ID" value="CAD7274133.1"/>
    <property type="molecule type" value="Genomic_DNA"/>
</dbReference>
<gene>
    <name evidence="4" type="ORF">NMOB1V02_LOCUS1986</name>
</gene>
<sequence length="353" mass="39222">MTAHGRACLKWSGCACLVDHITRVRCRDAAVASKMLELSGRIVVLLCVAGLVAFAVAITVALVDPFEDDDEPKQSVLGQHRVDCSSSSRSDSGEIRTEAEGDEGDEEEYFRPEEYLDFMLPMDLNLCHDTELLEYAISLPDYSRAVRWAELGKKCAKFHRMFRGGFPGSSSKGPKKNRSDVSSGSVSMVRNPEKSSMPRCKKPLMTTVNVTQELMEQQSGENNKLGTKRPRLVVPSCLRLKRCGGCCPGQLRCTPTRVTHKREQVNVDGQKFDHDFEVHDGSCKCQCPGECRENQVRATDDSCNCVCRETNRKCEGHLKVWSAVDCDCVCKSKVRNSCSTGGHFNETTCECQI</sequence>
<keyword evidence="5" id="KW-1185">Reference proteome</keyword>
<evidence type="ECO:0000313" key="4">
    <source>
        <dbReference type="EMBL" id="CAD7274133.1"/>
    </source>
</evidence>
<organism evidence="4">
    <name type="scientific">Notodromas monacha</name>
    <dbReference type="NCBI Taxonomy" id="399045"/>
    <lineage>
        <taxon>Eukaryota</taxon>
        <taxon>Metazoa</taxon>
        <taxon>Ecdysozoa</taxon>
        <taxon>Arthropoda</taxon>
        <taxon>Crustacea</taxon>
        <taxon>Oligostraca</taxon>
        <taxon>Ostracoda</taxon>
        <taxon>Podocopa</taxon>
        <taxon>Podocopida</taxon>
        <taxon>Cypridocopina</taxon>
        <taxon>Cypridoidea</taxon>
        <taxon>Cyprididae</taxon>
        <taxon>Notodromas</taxon>
    </lineage>
</organism>
<dbReference type="Gene3D" id="2.10.90.10">
    <property type="entry name" value="Cystine-knot cytokines"/>
    <property type="match status" value="1"/>
</dbReference>
<keyword evidence="2" id="KW-1133">Transmembrane helix</keyword>